<feature type="region of interest" description="Disordered" evidence="2">
    <location>
        <begin position="499"/>
        <end position="530"/>
    </location>
</feature>
<proteinExistence type="predicted"/>
<evidence type="ECO:0000313" key="5">
    <source>
        <dbReference type="Proteomes" id="UP000673691"/>
    </source>
</evidence>
<dbReference type="InterPro" id="IPR005162">
    <property type="entry name" value="Retrotrans_gag_dom"/>
</dbReference>
<keyword evidence="1" id="KW-0479">Metal-binding</keyword>
<dbReference type="GO" id="GO:0003676">
    <property type="term" value="F:nucleic acid binding"/>
    <property type="evidence" value="ECO:0007669"/>
    <property type="project" value="InterPro"/>
</dbReference>
<dbReference type="GO" id="GO:0008270">
    <property type="term" value="F:zinc ion binding"/>
    <property type="evidence" value="ECO:0007669"/>
    <property type="project" value="UniProtKB-KW"/>
</dbReference>
<keyword evidence="1" id="KW-0863">Zinc-finger</keyword>
<organism evidence="4 5">
    <name type="scientific">Olpidium bornovanus</name>
    <dbReference type="NCBI Taxonomy" id="278681"/>
    <lineage>
        <taxon>Eukaryota</taxon>
        <taxon>Fungi</taxon>
        <taxon>Fungi incertae sedis</taxon>
        <taxon>Olpidiomycota</taxon>
        <taxon>Olpidiomycotina</taxon>
        <taxon>Olpidiomycetes</taxon>
        <taxon>Olpidiales</taxon>
        <taxon>Olpidiaceae</taxon>
        <taxon>Olpidium</taxon>
    </lineage>
</organism>
<feature type="region of interest" description="Disordered" evidence="2">
    <location>
        <begin position="17"/>
        <end position="49"/>
    </location>
</feature>
<sequence>MEDLHLHLSRAEERSRMLEAVLEAQEDEGEGVKPEEKDADADRDRDEQARQNCVERFLREDLSTRRLHGYAEDEGGTAALTNFASKLDAAAEQANLSRQETLALATHHLTEQVAILWQSHANKHRRGDPHRWTRWKQLREELEQLFFPREHLQVVMNKLMELTQWRCDDDLEKYIETFNSLRQKNRVLTMAPNLEDLGSVQAAARRDFRLTDKPKVHNPGPTNGAGAAGEAKKGKDRQSIKCFNCNKTGHMARECRLPQKERKPKESATNSKAKTGKPDLQIACTAGVATDETEDAPSANSAANANHRHHPMTTRVTMDSGATRHMIPHKQRFTSSRPWTKKVWTASKASEPVLAEGTVNILTISGVTLSLKGALHTPTFKMPLFSIPAATYNGLDVLFMANGRAFITKGGKTVATATRDDRDQLFYLDTAQDDPTSTTQQSSRVTCSDTFEGGRTVGVYSSVPGGPTGYIGTGHVPVDVERGTLRFLPSTETRVPARYQSTGRSTRGCSRREIKGKKKKSRQNRKLAAPKTQPVISFLPGREKRTSRMGVNRRGQQLALVDEN</sequence>
<dbReference type="InterPro" id="IPR054722">
    <property type="entry name" value="PolX-like_BBD"/>
</dbReference>
<dbReference type="Gene3D" id="4.10.60.10">
    <property type="entry name" value="Zinc finger, CCHC-type"/>
    <property type="match status" value="1"/>
</dbReference>
<comment type="caution">
    <text evidence="4">The sequence shown here is derived from an EMBL/GenBank/DDBJ whole genome shotgun (WGS) entry which is preliminary data.</text>
</comment>
<dbReference type="Proteomes" id="UP000673691">
    <property type="component" value="Unassembled WGS sequence"/>
</dbReference>
<keyword evidence="5" id="KW-1185">Reference proteome</keyword>
<dbReference type="Pfam" id="PF00098">
    <property type="entry name" value="zf-CCHC"/>
    <property type="match status" value="1"/>
</dbReference>
<name>A0A8H7ZST2_9FUNG</name>
<feature type="region of interest" description="Disordered" evidence="2">
    <location>
        <begin position="256"/>
        <end position="276"/>
    </location>
</feature>
<dbReference type="EMBL" id="JAEFCI010008022">
    <property type="protein sequence ID" value="KAG5458731.1"/>
    <property type="molecule type" value="Genomic_DNA"/>
</dbReference>
<dbReference type="PANTHER" id="PTHR47592">
    <property type="entry name" value="PBF68 PROTEIN"/>
    <property type="match status" value="1"/>
</dbReference>
<feature type="domain" description="CCHC-type" evidence="3">
    <location>
        <begin position="241"/>
        <end position="256"/>
    </location>
</feature>
<gene>
    <name evidence="4" type="ORF">BJ554DRAFT_993</name>
</gene>
<dbReference type="PROSITE" id="PS50158">
    <property type="entry name" value="ZF_CCHC"/>
    <property type="match status" value="1"/>
</dbReference>
<keyword evidence="1" id="KW-0862">Zinc</keyword>
<dbReference type="Pfam" id="PF03732">
    <property type="entry name" value="Retrotrans_gag"/>
    <property type="match status" value="1"/>
</dbReference>
<evidence type="ECO:0000259" key="3">
    <source>
        <dbReference type="PROSITE" id="PS50158"/>
    </source>
</evidence>
<evidence type="ECO:0000256" key="1">
    <source>
        <dbReference type="PROSITE-ProRule" id="PRU00047"/>
    </source>
</evidence>
<feature type="region of interest" description="Disordered" evidence="2">
    <location>
        <begin position="212"/>
        <end position="237"/>
    </location>
</feature>
<accession>A0A8H7ZST2</accession>
<feature type="compositionally biased region" description="Basic and acidic residues" evidence="2">
    <location>
        <begin position="30"/>
        <end position="49"/>
    </location>
</feature>
<dbReference type="PANTHER" id="PTHR47592:SF27">
    <property type="entry name" value="OS08G0421700 PROTEIN"/>
    <property type="match status" value="1"/>
</dbReference>
<dbReference type="InterPro" id="IPR001878">
    <property type="entry name" value="Znf_CCHC"/>
</dbReference>
<evidence type="ECO:0000256" key="2">
    <source>
        <dbReference type="SAM" id="MobiDB-lite"/>
    </source>
</evidence>
<dbReference type="OrthoDB" id="427960at2759"/>
<dbReference type="SUPFAM" id="SSF57756">
    <property type="entry name" value="Retrovirus zinc finger-like domains"/>
    <property type="match status" value="1"/>
</dbReference>
<dbReference type="SMART" id="SM00343">
    <property type="entry name" value="ZnF_C2HC"/>
    <property type="match status" value="1"/>
</dbReference>
<feature type="region of interest" description="Disordered" evidence="2">
    <location>
        <begin position="545"/>
        <end position="564"/>
    </location>
</feature>
<dbReference type="Pfam" id="PF22936">
    <property type="entry name" value="Pol_BBD"/>
    <property type="match status" value="1"/>
</dbReference>
<protein>
    <recommendedName>
        <fullName evidence="3">CCHC-type domain-containing protein</fullName>
    </recommendedName>
</protein>
<dbReference type="AlphaFoldDB" id="A0A8H7ZST2"/>
<feature type="compositionally biased region" description="Basic and acidic residues" evidence="2">
    <location>
        <begin position="256"/>
        <end position="266"/>
    </location>
</feature>
<feature type="compositionally biased region" description="Basic residues" evidence="2">
    <location>
        <begin position="514"/>
        <end position="525"/>
    </location>
</feature>
<evidence type="ECO:0000313" key="4">
    <source>
        <dbReference type="EMBL" id="KAG5458731.1"/>
    </source>
</evidence>
<reference evidence="4 5" key="1">
    <citation type="journal article" name="Sci. Rep.">
        <title>Genome-scale phylogenetic analyses confirm Olpidium as the closest living zoosporic fungus to the non-flagellated, terrestrial fungi.</title>
        <authorList>
            <person name="Chang Y."/>
            <person name="Rochon D."/>
            <person name="Sekimoto S."/>
            <person name="Wang Y."/>
            <person name="Chovatia M."/>
            <person name="Sandor L."/>
            <person name="Salamov A."/>
            <person name="Grigoriev I.V."/>
            <person name="Stajich J.E."/>
            <person name="Spatafora J.W."/>
        </authorList>
    </citation>
    <scope>NUCLEOTIDE SEQUENCE [LARGE SCALE GENOMIC DNA]</scope>
    <source>
        <strain evidence="4">S191</strain>
    </source>
</reference>
<dbReference type="InterPro" id="IPR036875">
    <property type="entry name" value="Znf_CCHC_sf"/>
</dbReference>